<sequence length="219" mass="24041">MLARKLVKKFRSKNQTDHPAKTGFDRSGLVLPVAGIILLAAGIMQLLGTPERHVTIPMLAQADGLFELDEPSLASQYTNIPLTLPTQIFGAELSVIGVYTTSNEHLPTQTIALVYIRDGWRYVEIDYKPLSIEEQLAIASGRQDTTVTLSEEVEGIFFSRNTLGQCVGEGTDAYPGKCEIDRQLFFPLNEIVIALSGTSTQITDGEMIEIARSILEQGE</sequence>
<keyword evidence="1" id="KW-0472">Membrane</keyword>
<organism evidence="2 3">
    <name type="scientific">Candidatus Uhrbacteria bacterium CG_4_9_14_3_um_filter_50_9</name>
    <dbReference type="NCBI Taxonomy" id="1975035"/>
    <lineage>
        <taxon>Bacteria</taxon>
        <taxon>Candidatus Uhriibacteriota</taxon>
    </lineage>
</organism>
<comment type="caution">
    <text evidence="2">The sequence shown here is derived from an EMBL/GenBank/DDBJ whole genome shotgun (WGS) entry which is preliminary data.</text>
</comment>
<evidence type="ECO:0000256" key="1">
    <source>
        <dbReference type="SAM" id="Phobius"/>
    </source>
</evidence>
<dbReference type="EMBL" id="PFWU01000029">
    <property type="protein sequence ID" value="PJA45595.1"/>
    <property type="molecule type" value="Genomic_DNA"/>
</dbReference>
<accession>A0A2M7XCI9</accession>
<keyword evidence="1" id="KW-1133">Transmembrane helix</keyword>
<evidence type="ECO:0000313" key="3">
    <source>
        <dbReference type="Proteomes" id="UP000229385"/>
    </source>
</evidence>
<reference evidence="3" key="1">
    <citation type="submission" date="2017-09" db="EMBL/GenBank/DDBJ databases">
        <title>Depth-based differentiation of microbial function through sediment-hosted aquifers and enrichment of novel symbionts in the deep terrestrial subsurface.</title>
        <authorList>
            <person name="Probst A.J."/>
            <person name="Ladd B."/>
            <person name="Jarett J.K."/>
            <person name="Geller-Mcgrath D.E."/>
            <person name="Sieber C.M.K."/>
            <person name="Emerson J.B."/>
            <person name="Anantharaman K."/>
            <person name="Thomas B.C."/>
            <person name="Malmstrom R."/>
            <person name="Stieglmeier M."/>
            <person name="Klingl A."/>
            <person name="Woyke T."/>
            <person name="Ryan C.M."/>
            <person name="Banfield J.F."/>
        </authorList>
    </citation>
    <scope>NUCLEOTIDE SEQUENCE [LARGE SCALE GENOMIC DNA]</scope>
</reference>
<protein>
    <submittedName>
        <fullName evidence="2">Uncharacterized protein</fullName>
    </submittedName>
</protein>
<dbReference type="Proteomes" id="UP000229385">
    <property type="component" value="Unassembled WGS sequence"/>
</dbReference>
<keyword evidence="1" id="KW-0812">Transmembrane</keyword>
<feature type="transmembrane region" description="Helical" evidence="1">
    <location>
        <begin position="29"/>
        <end position="48"/>
    </location>
</feature>
<gene>
    <name evidence="2" type="ORF">CO174_02250</name>
</gene>
<name>A0A2M7XCI9_9BACT</name>
<proteinExistence type="predicted"/>
<evidence type="ECO:0000313" key="2">
    <source>
        <dbReference type="EMBL" id="PJA45595.1"/>
    </source>
</evidence>
<dbReference type="AlphaFoldDB" id="A0A2M7XCI9"/>